<feature type="compositionally biased region" description="Polar residues" evidence="1">
    <location>
        <begin position="823"/>
        <end position="833"/>
    </location>
</feature>
<feature type="region of interest" description="Disordered" evidence="1">
    <location>
        <begin position="1"/>
        <end position="26"/>
    </location>
</feature>
<dbReference type="SUPFAM" id="SSF56112">
    <property type="entry name" value="Protein kinase-like (PK-like)"/>
    <property type="match status" value="1"/>
</dbReference>
<feature type="domain" description="Fungal-type protein kinase" evidence="2">
    <location>
        <begin position="466"/>
        <end position="603"/>
    </location>
</feature>
<accession>A0ABP1DS05</accession>
<dbReference type="InterPro" id="IPR011009">
    <property type="entry name" value="Kinase-like_dom_sf"/>
</dbReference>
<evidence type="ECO:0000256" key="1">
    <source>
        <dbReference type="SAM" id="MobiDB-lite"/>
    </source>
</evidence>
<feature type="domain" description="Fungal-type protein kinase" evidence="2">
    <location>
        <begin position="242"/>
        <end position="461"/>
    </location>
</feature>
<sequence>MNSEANSLPADVTGFPSVDSHPDDTTLLDLNAAEPRLEHKLETPPTSIIQNVPTTPHKGTPGTLRVDKDKAAYKALQAEQMEDPQVTQLSYAQFLAMCVPGETIKISDKLEADCRTVFNSAASGKRENQVGREEELYPGICYMVKQAMDHGAGGPGLSELIAKDTAHWPESGSDRRCFDCSIYNESDEDAYTLDDEQEQPKIKDRAPYIGRTLFSRAVMPFEVKNDPKKRPFGDSGELLQTQEARMTRGQIAEYAAEILSRQHRSHLFFASVFQYKVNFLYIDRVSTVISESIDCQKQPKEFLQFFCRLGSMTREQLGYDPTATPASIKEIEVMRQRALRMDGYQKTYVDSAISDALEQKEKSLWPIYKLLVPPNIKDPQQIGPQAFLVGKPRSCSSSLTGRSTKGFVAYDVRKDEFVFLKDSWRADIPRGRSESDVYLMLQAAKVDNIATFRCGGDVEPRQRTKSQKYFNTETVDFIARIHHRLVIEEIGKPLDDYESAHELTQVMYGALKGHWSAYKNAEVLHRDISDGNILITYQGDEPRGILIDWDLCKTMGEIAEQKASNTNRSGTWPFLSALRILYPRKPYEVADDIESFVHIYLWFAARFHGHTLTGNRDNFATYVNDMFFQCCKEQDFYVGSSRKLSQLQAGNAGFALTGNTNLASLIDELMKVCKEHYACVDIKSMNEHYAPTCRPPAEQQTAKVKVPKLSPPPEFAEAFAANVAETASAHTVAGVPSPQRTLDNHGALFRALGLALKNDIWVINDKLPKEKDNFVGLPAVTMTEGRSIVLGTSENTSKRKAVEDNRKTTKKRKDSKTDSGSRQQTHMTRSQARAQGGLHPVQE</sequence>
<dbReference type="InterPro" id="IPR040976">
    <property type="entry name" value="Pkinase_fungal"/>
</dbReference>
<feature type="region of interest" description="Disordered" evidence="1">
    <location>
        <begin position="788"/>
        <end position="843"/>
    </location>
</feature>
<evidence type="ECO:0000259" key="2">
    <source>
        <dbReference type="Pfam" id="PF17667"/>
    </source>
</evidence>
<protein>
    <recommendedName>
        <fullName evidence="2">Fungal-type protein kinase domain-containing protein</fullName>
    </recommendedName>
</protein>
<proteinExistence type="predicted"/>
<dbReference type="Gene3D" id="1.10.510.10">
    <property type="entry name" value="Transferase(Phosphotransferase) domain 1"/>
    <property type="match status" value="1"/>
</dbReference>
<dbReference type="EMBL" id="OZ037949">
    <property type="protein sequence ID" value="CAL1710611.1"/>
    <property type="molecule type" value="Genomic_DNA"/>
</dbReference>
<keyword evidence="4" id="KW-1185">Reference proteome</keyword>
<gene>
    <name evidence="3" type="ORF">GFSPODELE1_LOCUS7914</name>
</gene>
<name>A0ABP1DS05_9APHY</name>
<reference evidence="4" key="1">
    <citation type="submission" date="2024-04" db="EMBL/GenBank/DDBJ databases">
        <authorList>
            <person name="Shaw F."/>
            <person name="Minotto A."/>
        </authorList>
    </citation>
    <scope>NUCLEOTIDE SEQUENCE [LARGE SCALE GENOMIC DNA]</scope>
</reference>
<organism evidence="3 4">
    <name type="scientific">Somion occarium</name>
    <dbReference type="NCBI Taxonomy" id="3059160"/>
    <lineage>
        <taxon>Eukaryota</taxon>
        <taxon>Fungi</taxon>
        <taxon>Dikarya</taxon>
        <taxon>Basidiomycota</taxon>
        <taxon>Agaricomycotina</taxon>
        <taxon>Agaricomycetes</taxon>
        <taxon>Polyporales</taxon>
        <taxon>Cerrenaceae</taxon>
        <taxon>Somion</taxon>
    </lineage>
</organism>
<feature type="region of interest" description="Disordered" evidence="1">
    <location>
        <begin position="38"/>
        <end position="62"/>
    </location>
</feature>
<feature type="compositionally biased region" description="Basic and acidic residues" evidence="1">
    <location>
        <begin position="796"/>
        <end position="807"/>
    </location>
</feature>
<dbReference type="Pfam" id="PF17667">
    <property type="entry name" value="Pkinase_fungal"/>
    <property type="match status" value="2"/>
</dbReference>
<dbReference type="PANTHER" id="PTHR38248">
    <property type="entry name" value="FUNK1 6"/>
    <property type="match status" value="1"/>
</dbReference>
<dbReference type="Proteomes" id="UP001497453">
    <property type="component" value="Chromosome 6"/>
</dbReference>
<evidence type="ECO:0000313" key="4">
    <source>
        <dbReference type="Proteomes" id="UP001497453"/>
    </source>
</evidence>
<evidence type="ECO:0000313" key="3">
    <source>
        <dbReference type="EMBL" id="CAL1710611.1"/>
    </source>
</evidence>
<dbReference type="PANTHER" id="PTHR38248:SF2">
    <property type="entry name" value="FUNK1 11"/>
    <property type="match status" value="1"/>
</dbReference>
<feature type="compositionally biased region" description="Polar residues" evidence="1">
    <location>
        <begin position="44"/>
        <end position="54"/>
    </location>
</feature>